<evidence type="ECO:0000256" key="4">
    <source>
        <dbReference type="ARBA" id="ARBA00022970"/>
    </source>
</evidence>
<accession>A0A2S0NHX2</accession>
<dbReference type="GO" id="GO:0006865">
    <property type="term" value="P:amino acid transport"/>
    <property type="evidence" value="ECO:0007669"/>
    <property type="project" value="UniProtKB-KW"/>
</dbReference>
<evidence type="ECO:0000313" key="8">
    <source>
        <dbReference type="Proteomes" id="UP000237889"/>
    </source>
</evidence>
<evidence type="ECO:0000256" key="5">
    <source>
        <dbReference type="SAM" id="SignalP"/>
    </source>
</evidence>
<comment type="similarity">
    <text evidence="1">Belongs to the leucine-binding protein family.</text>
</comment>
<protein>
    <submittedName>
        <fullName evidence="7">ABC transporter substrate-binding protein</fullName>
    </submittedName>
</protein>
<reference evidence="7 8" key="1">
    <citation type="submission" date="2018-03" db="EMBL/GenBank/DDBJ databases">
        <title>Genome sequencing of Phreatobacter sp.</title>
        <authorList>
            <person name="Kim S.-J."/>
            <person name="Heo J."/>
            <person name="Kwon S.-W."/>
        </authorList>
    </citation>
    <scope>NUCLEOTIDE SEQUENCE [LARGE SCALE GENOMIC DNA]</scope>
    <source>
        <strain evidence="7 8">S-12</strain>
    </source>
</reference>
<feature type="domain" description="Leucine-binding protein" evidence="6">
    <location>
        <begin position="31"/>
        <end position="377"/>
    </location>
</feature>
<gene>
    <name evidence="7" type="ORF">C6569_19005</name>
</gene>
<dbReference type="SUPFAM" id="SSF53822">
    <property type="entry name" value="Periplasmic binding protein-like I"/>
    <property type="match status" value="1"/>
</dbReference>
<dbReference type="RefSeq" id="WP_106751140.1">
    <property type="nucleotide sequence ID" value="NZ_CP027668.1"/>
</dbReference>
<proteinExistence type="inferred from homology"/>
<keyword evidence="4" id="KW-0029">Amino-acid transport</keyword>
<feature type="chain" id="PRO_5015701343" evidence="5">
    <location>
        <begin position="23"/>
        <end position="393"/>
    </location>
</feature>
<dbReference type="Proteomes" id="UP000237889">
    <property type="component" value="Chromosome"/>
</dbReference>
<dbReference type="EMBL" id="CP027668">
    <property type="protein sequence ID" value="AVO47770.1"/>
    <property type="molecule type" value="Genomic_DNA"/>
</dbReference>
<evidence type="ECO:0000259" key="6">
    <source>
        <dbReference type="Pfam" id="PF13458"/>
    </source>
</evidence>
<dbReference type="Gene3D" id="3.40.50.2300">
    <property type="match status" value="2"/>
</dbReference>
<keyword evidence="2" id="KW-0813">Transport</keyword>
<evidence type="ECO:0000256" key="2">
    <source>
        <dbReference type="ARBA" id="ARBA00022448"/>
    </source>
</evidence>
<dbReference type="InterPro" id="IPR000709">
    <property type="entry name" value="Leu_Ile_Val-bd"/>
</dbReference>
<evidence type="ECO:0000256" key="1">
    <source>
        <dbReference type="ARBA" id="ARBA00010062"/>
    </source>
</evidence>
<dbReference type="Pfam" id="PF13458">
    <property type="entry name" value="Peripla_BP_6"/>
    <property type="match status" value="1"/>
</dbReference>
<dbReference type="CDD" id="cd06343">
    <property type="entry name" value="PBP1_ABC_ligand_binding-like"/>
    <property type="match status" value="1"/>
</dbReference>
<dbReference type="OrthoDB" id="9791590at2"/>
<dbReference type="AlphaFoldDB" id="A0A2S0NHX2"/>
<keyword evidence="3 5" id="KW-0732">Signal</keyword>
<evidence type="ECO:0000313" key="7">
    <source>
        <dbReference type="EMBL" id="AVO47770.1"/>
    </source>
</evidence>
<dbReference type="PANTHER" id="PTHR47235">
    <property type="entry name" value="BLR6548 PROTEIN"/>
    <property type="match status" value="1"/>
</dbReference>
<dbReference type="KEGG" id="phr:C6569_19005"/>
<dbReference type="PRINTS" id="PR00337">
    <property type="entry name" value="LEUILEVALBP"/>
</dbReference>
<evidence type="ECO:0000256" key="3">
    <source>
        <dbReference type="ARBA" id="ARBA00022729"/>
    </source>
</evidence>
<feature type="signal peptide" evidence="5">
    <location>
        <begin position="1"/>
        <end position="22"/>
    </location>
</feature>
<dbReference type="InterPro" id="IPR028081">
    <property type="entry name" value="Leu-bd"/>
</dbReference>
<name>A0A2S0NHX2_9HYPH</name>
<dbReference type="PANTHER" id="PTHR47235:SF1">
    <property type="entry name" value="BLR6548 PROTEIN"/>
    <property type="match status" value="1"/>
</dbReference>
<sequence length="393" mass="42757">MKSSLTTGLALAATLAAGTAFAQTQGVAANQITLGTIQDLSGPLAAYGKQTRNGLQMYFEELNARGGIHGRQVRLIVEDSAYDPRKALLAAQKLVNSDRIFAMVGHIGTAQNMAAMPIQFERNVPNFFPVTAAREMYMPPTPLKLAFAASYFDQVRTTLPDIIKEKNAKRVCVVYQDDEFGLEVMRGGETALGTVNQTYVERTTYKRGATEFSSQVARMKAANCDLVLMGTIIRETVGVLAEARKVGLDATFVGTSAAYTHLIPALGGPVANGFYAMMTTAHPYPDDPSQEIRDWATRYKAKFGEDPTVFSAYGWQIGDAFFQSANKAGQALTVESFLRAVETNPPAQTPFETRPCNITAQNRLCNNDARLSQVQNGRWVVTRSWLAGAAPTN</sequence>
<keyword evidence="8" id="KW-1185">Reference proteome</keyword>
<organism evidence="7 8">
    <name type="scientific">Phreatobacter cathodiphilus</name>
    <dbReference type="NCBI Taxonomy" id="1868589"/>
    <lineage>
        <taxon>Bacteria</taxon>
        <taxon>Pseudomonadati</taxon>
        <taxon>Pseudomonadota</taxon>
        <taxon>Alphaproteobacteria</taxon>
        <taxon>Hyphomicrobiales</taxon>
        <taxon>Phreatobacteraceae</taxon>
        <taxon>Phreatobacter</taxon>
    </lineage>
</organism>
<dbReference type="InterPro" id="IPR028082">
    <property type="entry name" value="Peripla_BP_I"/>
</dbReference>